<evidence type="ECO:0000313" key="3">
    <source>
        <dbReference type="Proteomes" id="UP000887159"/>
    </source>
</evidence>
<evidence type="ECO:0000256" key="1">
    <source>
        <dbReference type="SAM" id="MobiDB-lite"/>
    </source>
</evidence>
<accession>A0A8X6W0E2</accession>
<gene>
    <name evidence="2" type="primary">NCL1_41851</name>
    <name evidence="2" type="ORF">TNCV_1915591</name>
</gene>
<organism evidence="2 3">
    <name type="scientific">Trichonephila clavipes</name>
    <name type="common">Golden silk orbweaver</name>
    <name type="synonym">Nephila clavipes</name>
    <dbReference type="NCBI Taxonomy" id="2585209"/>
    <lineage>
        <taxon>Eukaryota</taxon>
        <taxon>Metazoa</taxon>
        <taxon>Ecdysozoa</taxon>
        <taxon>Arthropoda</taxon>
        <taxon>Chelicerata</taxon>
        <taxon>Arachnida</taxon>
        <taxon>Araneae</taxon>
        <taxon>Araneomorphae</taxon>
        <taxon>Entelegynae</taxon>
        <taxon>Araneoidea</taxon>
        <taxon>Nephilidae</taxon>
        <taxon>Trichonephila</taxon>
    </lineage>
</organism>
<name>A0A8X6W0E2_TRICX</name>
<dbReference type="EMBL" id="BMAU01021373">
    <property type="protein sequence ID" value="GFY25809.1"/>
    <property type="molecule type" value="Genomic_DNA"/>
</dbReference>
<keyword evidence="3" id="KW-1185">Reference proteome</keyword>
<sequence>MVRKDTGALNDFAALNWTVANEAVVSTGACSMMWRSSCHTPSLALHTTVAGKFPSSPEDEQEKQEESRGRCTYGKSGMPTWRVILNVGDCCDDKHTTNFGALRWAKVIYRLIEFPIEESEPNNFIWQQDGAPPHWHLSVRDWVNITVPNQRIGRKEPLDKV</sequence>
<protein>
    <submittedName>
        <fullName evidence="2">Uncharacterized protein</fullName>
    </submittedName>
</protein>
<proteinExistence type="predicted"/>
<comment type="caution">
    <text evidence="2">The sequence shown here is derived from an EMBL/GenBank/DDBJ whole genome shotgun (WGS) entry which is preliminary data.</text>
</comment>
<reference evidence="2" key="1">
    <citation type="submission" date="2020-08" db="EMBL/GenBank/DDBJ databases">
        <title>Multicomponent nature underlies the extraordinary mechanical properties of spider dragline silk.</title>
        <authorList>
            <person name="Kono N."/>
            <person name="Nakamura H."/>
            <person name="Mori M."/>
            <person name="Yoshida Y."/>
            <person name="Ohtoshi R."/>
            <person name="Malay A.D."/>
            <person name="Moran D.A.P."/>
            <person name="Tomita M."/>
            <person name="Numata K."/>
            <person name="Arakawa K."/>
        </authorList>
    </citation>
    <scope>NUCLEOTIDE SEQUENCE</scope>
</reference>
<dbReference type="AlphaFoldDB" id="A0A8X6W0E2"/>
<evidence type="ECO:0000313" key="2">
    <source>
        <dbReference type="EMBL" id="GFY25809.1"/>
    </source>
</evidence>
<dbReference type="Proteomes" id="UP000887159">
    <property type="component" value="Unassembled WGS sequence"/>
</dbReference>
<feature type="region of interest" description="Disordered" evidence="1">
    <location>
        <begin position="50"/>
        <end position="71"/>
    </location>
</feature>